<evidence type="ECO:0000313" key="1">
    <source>
        <dbReference type="EMBL" id="SHK40726.1"/>
    </source>
</evidence>
<proteinExistence type="predicted"/>
<evidence type="ECO:0000313" key="2">
    <source>
        <dbReference type="Proteomes" id="UP000184130"/>
    </source>
</evidence>
<dbReference type="Proteomes" id="UP000184130">
    <property type="component" value="Unassembled WGS sequence"/>
</dbReference>
<name>A0A1M6S7R5_XYLRU</name>
<reference evidence="1 2" key="1">
    <citation type="submission" date="2016-11" db="EMBL/GenBank/DDBJ databases">
        <authorList>
            <person name="Jaros S."/>
            <person name="Januszkiewicz K."/>
            <person name="Wedrychowicz H."/>
        </authorList>
    </citation>
    <scope>NUCLEOTIDE SEQUENCE [LARGE SCALE GENOMIC DNA]</scope>
    <source>
        <strain evidence="1 2">KHT3</strain>
    </source>
</reference>
<dbReference type="EMBL" id="FRBD01000003">
    <property type="protein sequence ID" value="SHK40726.1"/>
    <property type="molecule type" value="Genomic_DNA"/>
</dbReference>
<organism evidence="1 2">
    <name type="scientific">Xylanibacter ruminicola</name>
    <name type="common">Prevotella ruminicola</name>
    <dbReference type="NCBI Taxonomy" id="839"/>
    <lineage>
        <taxon>Bacteria</taxon>
        <taxon>Pseudomonadati</taxon>
        <taxon>Bacteroidota</taxon>
        <taxon>Bacteroidia</taxon>
        <taxon>Bacteroidales</taxon>
        <taxon>Prevotellaceae</taxon>
        <taxon>Xylanibacter</taxon>
    </lineage>
</organism>
<dbReference type="AlphaFoldDB" id="A0A1M6S7R5"/>
<dbReference type="RefSeq" id="WP_073204720.1">
    <property type="nucleotide sequence ID" value="NZ_FRBD01000003.1"/>
</dbReference>
<gene>
    <name evidence="1" type="ORF">SAMN05216463_10327</name>
</gene>
<accession>A0A1M6S7R5</accession>
<sequence length="99" mass="11785">MAYRVIMQEIVRRRPKWLIRFLLSLSPDIYDSKQSFTDAKKSIADIAKTIDETQLKIKKSRLHIIEESERISILSAKAYPYVHFYIDHNDHDFDNESEL</sequence>
<protein>
    <submittedName>
        <fullName evidence="1">Uncharacterized protein</fullName>
    </submittedName>
</protein>